<name>A0A9D2IMI3_9BACT</name>
<accession>A0A9D2IMI3</accession>
<dbReference type="Proteomes" id="UP000824014">
    <property type="component" value="Unassembled WGS sequence"/>
</dbReference>
<dbReference type="InterPro" id="IPR051554">
    <property type="entry name" value="Acetyltransferase_Eis"/>
</dbReference>
<reference evidence="2" key="1">
    <citation type="journal article" date="2021" name="PeerJ">
        <title>Extensive microbial diversity within the chicken gut microbiome revealed by metagenomics and culture.</title>
        <authorList>
            <person name="Gilroy R."/>
            <person name="Ravi A."/>
            <person name="Getino M."/>
            <person name="Pursley I."/>
            <person name="Horton D.L."/>
            <person name="Alikhan N.F."/>
            <person name="Baker D."/>
            <person name="Gharbi K."/>
            <person name="Hall N."/>
            <person name="Watson M."/>
            <person name="Adriaenssens E.M."/>
            <person name="Foster-Nyarko E."/>
            <person name="Jarju S."/>
            <person name="Secka A."/>
            <person name="Antonio M."/>
            <person name="Oren A."/>
            <person name="Chaudhuri R.R."/>
            <person name="La Ragione R."/>
            <person name="Hildebrand F."/>
            <person name="Pallen M.J."/>
        </authorList>
    </citation>
    <scope>NUCLEOTIDE SEQUENCE</scope>
    <source>
        <strain evidence="2">ChiHjej11B10-19426</strain>
    </source>
</reference>
<dbReference type="Gene3D" id="3.40.630.30">
    <property type="match status" value="2"/>
</dbReference>
<dbReference type="Pfam" id="PF13527">
    <property type="entry name" value="Acetyltransf_9"/>
    <property type="match status" value="1"/>
</dbReference>
<gene>
    <name evidence="2" type="ORF">H9816_08135</name>
</gene>
<dbReference type="GO" id="GO:0030649">
    <property type="term" value="P:aminoglycoside antibiotic catabolic process"/>
    <property type="evidence" value="ECO:0007669"/>
    <property type="project" value="TreeGrafter"/>
</dbReference>
<dbReference type="PANTHER" id="PTHR37817">
    <property type="entry name" value="N-ACETYLTRANSFERASE EIS"/>
    <property type="match status" value="1"/>
</dbReference>
<dbReference type="SUPFAM" id="SSF55718">
    <property type="entry name" value="SCP-like"/>
    <property type="match status" value="1"/>
</dbReference>
<evidence type="ECO:0000313" key="3">
    <source>
        <dbReference type="Proteomes" id="UP000824014"/>
    </source>
</evidence>
<proteinExistence type="predicted"/>
<dbReference type="Pfam" id="PF13530">
    <property type="entry name" value="SCP2_2"/>
    <property type="match status" value="1"/>
</dbReference>
<dbReference type="AlphaFoldDB" id="A0A9D2IMI3"/>
<reference evidence="2" key="2">
    <citation type="submission" date="2021-04" db="EMBL/GenBank/DDBJ databases">
        <authorList>
            <person name="Gilroy R."/>
        </authorList>
    </citation>
    <scope>NUCLEOTIDE SEQUENCE</scope>
    <source>
        <strain evidence="2">ChiHjej11B10-19426</strain>
    </source>
</reference>
<dbReference type="InterPro" id="IPR016181">
    <property type="entry name" value="Acyl_CoA_acyltransferase"/>
</dbReference>
<protein>
    <submittedName>
        <fullName evidence="2">GNAT family N-acetyltransferase</fullName>
        <ecNumber evidence="2">2.3.1.-</ecNumber>
    </submittedName>
</protein>
<comment type="caution">
    <text evidence="2">The sequence shown here is derived from an EMBL/GenBank/DDBJ whole genome shotgun (WGS) entry which is preliminary data.</text>
</comment>
<sequence length="408" mass="47875">MSDHKIKDSLRVKPVGLKYLDQYNELLRYVFQVTDRELEESGYEDGELKRSKRPVLQEAEVFGWFTPEDQLVSQICIYPCEVNIHNCIFKMGGVTGVGTYPEFAGMGLMNDLIRRALEKMRKAGQYISYLYPYSIPYYRRKGWEIMSDHITFELKDTEIPQAIDVPGHVERTTVGNPVVREIYDRFARTTHGALIRNDFEWVEYWRWENEDERIAAIYHDARNVPQGFLLYWVEDDIFHIREMVYLTQEARKGLWNFIRAHYSMIDAVRGDIYTSEPLAFLLDESQIKETIEPYFMARIVDVERFLQAYPFEGTIRPFHFVITDPMAHWNNGVFGITADKNAPNGIAVSAEPVGKSVELDIQTLTTMLMGYKRPTYLAKIERIRTDRRTLRLLEEIIPDGQPYFSDYF</sequence>
<dbReference type="InterPro" id="IPR000182">
    <property type="entry name" value="GNAT_dom"/>
</dbReference>
<dbReference type="InterPro" id="IPR036527">
    <property type="entry name" value="SCP2_sterol-bd_dom_sf"/>
</dbReference>
<organism evidence="2 3">
    <name type="scientific">Candidatus Tidjanibacter faecipullorum</name>
    <dbReference type="NCBI Taxonomy" id="2838766"/>
    <lineage>
        <taxon>Bacteria</taxon>
        <taxon>Pseudomonadati</taxon>
        <taxon>Bacteroidota</taxon>
        <taxon>Bacteroidia</taxon>
        <taxon>Bacteroidales</taxon>
        <taxon>Rikenellaceae</taxon>
        <taxon>Tidjanibacter</taxon>
    </lineage>
</organism>
<keyword evidence="2" id="KW-0012">Acyltransferase</keyword>
<dbReference type="SUPFAM" id="SSF55729">
    <property type="entry name" value="Acyl-CoA N-acyltransferases (Nat)"/>
    <property type="match status" value="1"/>
</dbReference>
<dbReference type="InterPro" id="IPR025559">
    <property type="entry name" value="Eis_dom"/>
</dbReference>
<dbReference type="EC" id="2.3.1.-" evidence="2"/>
<dbReference type="Pfam" id="PF17668">
    <property type="entry name" value="Acetyltransf_17"/>
    <property type="match status" value="1"/>
</dbReference>
<dbReference type="GO" id="GO:0034069">
    <property type="term" value="F:aminoglycoside N-acetyltransferase activity"/>
    <property type="evidence" value="ECO:0007669"/>
    <property type="project" value="TreeGrafter"/>
</dbReference>
<dbReference type="Gene3D" id="3.30.1050.10">
    <property type="entry name" value="SCP2 sterol-binding domain"/>
    <property type="match status" value="1"/>
</dbReference>
<dbReference type="EMBL" id="DXCC01000031">
    <property type="protein sequence ID" value="HIZ15855.1"/>
    <property type="molecule type" value="Genomic_DNA"/>
</dbReference>
<dbReference type="PROSITE" id="PS51186">
    <property type="entry name" value="GNAT"/>
    <property type="match status" value="1"/>
</dbReference>
<dbReference type="InterPro" id="IPR041380">
    <property type="entry name" value="Acetyltransf_17"/>
</dbReference>
<evidence type="ECO:0000313" key="2">
    <source>
        <dbReference type="EMBL" id="HIZ15855.1"/>
    </source>
</evidence>
<feature type="domain" description="N-acetyltransferase" evidence="1">
    <location>
        <begin position="10"/>
        <end position="166"/>
    </location>
</feature>
<evidence type="ECO:0000259" key="1">
    <source>
        <dbReference type="PROSITE" id="PS51186"/>
    </source>
</evidence>
<dbReference type="PANTHER" id="PTHR37817:SF1">
    <property type="entry name" value="N-ACETYLTRANSFERASE EIS"/>
    <property type="match status" value="1"/>
</dbReference>
<keyword evidence="2" id="KW-0808">Transferase</keyword>